<protein>
    <submittedName>
        <fullName evidence="3">Organelle transcript processing 71</fullName>
    </submittedName>
</protein>
<evidence type="ECO:0000256" key="1">
    <source>
        <dbReference type="ARBA" id="ARBA00022737"/>
    </source>
</evidence>
<dbReference type="Pfam" id="PF01535">
    <property type="entry name" value="PPR"/>
    <property type="match status" value="2"/>
</dbReference>
<reference evidence="3" key="1">
    <citation type="submission" date="2023-05" db="EMBL/GenBank/DDBJ databases">
        <title>Genome and transcriptome analyses reveal genes involved in the formation of fine ridges on petal epidermal cells in Hibiscus trionum.</title>
        <authorList>
            <person name="Koshimizu S."/>
            <person name="Masuda S."/>
            <person name="Ishii T."/>
            <person name="Shirasu K."/>
            <person name="Hoshino A."/>
            <person name="Arita M."/>
        </authorList>
    </citation>
    <scope>NUCLEOTIDE SEQUENCE</scope>
    <source>
        <strain evidence="3">Hamamatsu line</strain>
    </source>
</reference>
<feature type="repeat" description="PPR" evidence="2">
    <location>
        <begin position="407"/>
        <end position="437"/>
    </location>
</feature>
<evidence type="ECO:0000256" key="2">
    <source>
        <dbReference type="PROSITE-ProRule" id="PRU00708"/>
    </source>
</evidence>
<dbReference type="GO" id="GO:0009451">
    <property type="term" value="P:RNA modification"/>
    <property type="evidence" value="ECO:0007669"/>
    <property type="project" value="InterPro"/>
</dbReference>
<feature type="repeat" description="PPR" evidence="2">
    <location>
        <begin position="372"/>
        <end position="406"/>
    </location>
</feature>
<sequence length="554" mass="61741">MVFQIHSLLSELSKPHQNILKTKQLHALISKTHLSLDPFFSTKLLRFYALNHDLRSARNLFDKTPQRSVFLWNSIIRAYAQAHRFNHALLLFNDMLASETKPDHFTYASVTRACYDNFDLDGMRLVHARVVLSGLGLDSICGSALVTGYSKLCLVEEASKVFHRIPGKDLVLWNVMVLGYGNRGLVNKGLELFSWMRHMGQKPDGYTLVALTTGIMDYGLLSVGQGIHGFCLKTGFDCTVHVGSSLVSLYSRFKCMDSANTVFRSLIQPDLVAWSSLITGYCQCGDYEKASFYFRKLNMEKGKTADSILISAVLAATAQSADARFGIEIHGYVVRHGFESTVMVSSALIHMYCKCGFVDLGIRVFETMPERSVVSYNSLILGLGLNGLAFKSFKMFDEMLGINLKPDDSTFSALLSACCHAGLVDDGWEVLRRMVSEFSIQPKTEHNVHMVKLLGMAGKMEDAYNLILCLPKPVDSGILGALLSCCEVHGNSELAEAISQQLMENEAQKSAYRVMISNIHAVHGRWDVVQTLRDDMTVRKFPGLSWIESGNTKF</sequence>
<dbReference type="Proteomes" id="UP001165190">
    <property type="component" value="Unassembled WGS sequence"/>
</dbReference>
<accession>A0A9W7HA55</accession>
<dbReference type="GO" id="GO:0003723">
    <property type="term" value="F:RNA binding"/>
    <property type="evidence" value="ECO:0007669"/>
    <property type="project" value="InterPro"/>
</dbReference>
<dbReference type="InterPro" id="IPR002885">
    <property type="entry name" value="PPR_rpt"/>
</dbReference>
<dbReference type="InterPro" id="IPR011990">
    <property type="entry name" value="TPR-like_helical_dom_sf"/>
</dbReference>
<feature type="repeat" description="PPR" evidence="2">
    <location>
        <begin position="68"/>
        <end position="102"/>
    </location>
</feature>
<dbReference type="PROSITE" id="PS51375">
    <property type="entry name" value="PPR"/>
    <property type="match status" value="5"/>
</dbReference>
<dbReference type="FunFam" id="1.25.40.10:FF:000090">
    <property type="entry name" value="Pentatricopeptide repeat-containing protein, chloroplastic"/>
    <property type="match status" value="1"/>
</dbReference>
<feature type="repeat" description="PPR" evidence="2">
    <location>
        <begin position="169"/>
        <end position="203"/>
    </location>
</feature>
<dbReference type="AlphaFoldDB" id="A0A9W7HA55"/>
<dbReference type="PANTHER" id="PTHR47926:SF357">
    <property type="entry name" value="PENTATRICOPEPTIDE REPEAT-CONTAINING PROTEIN"/>
    <property type="match status" value="1"/>
</dbReference>
<dbReference type="OrthoDB" id="185373at2759"/>
<feature type="repeat" description="PPR" evidence="2">
    <location>
        <begin position="270"/>
        <end position="304"/>
    </location>
</feature>
<keyword evidence="4" id="KW-1185">Reference proteome</keyword>
<dbReference type="PANTHER" id="PTHR47926">
    <property type="entry name" value="PENTATRICOPEPTIDE REPEAT-CONTAINING PROTEIN"/>
    <property type="match status" value="1"/>
</dbReference>
<proteinExistence type="predicted"/>
<dbReference type="EMBL" id="BSYR01000010">
    <property type="protein sequence ID" value="GMI73178.1"/>
    <property type="molecule type" value="Genomic_DNA"/>
</dbReference>
<dbReference type="InterPro" id="IPR046848">
    <property type="entry name" value="E_motif"/>
</dbReference>
<dbReference type="NCBIfam" id="TIGR00756">
    <property type="entry name" value="PPR"/>
    <property type="match status" value="3"/>
</dbReference>
<dbReference type="InterPro" id="IPR046960">
    <property type="entry name" value="PPR_At4g14850-like_plant"/>
</dbReference>
<comment type="caution">
    <text evidence="3">The sequence shown here is derived from an EMBL/GenBank/DDBJ whole genome shotgun (WGS) entry which is preliminary data.</text>
</comment>
<gene>
    <name evidence="3" type="ORF">HRI_000987100</name>
</gene>
<evidence type="ECO:0000313" key="3">
    <source>
        <dbReference type="EMBL" id="GMI73178.1"/>
    </source>
</evidence>
<keyword evidence="1" id="KW-0677">Repeat</keyword>
<dbReference type="Pfam" id="PF20431">
    <property type="entry name" value="E_motif"/>
    <property type="match status" value="1"/>
</dbReference>
<organism evidence="3 4">
    <name type="scientific">Hibiscus trionum</name>
    <name type="common">Flower of an hour</name>
    <dbReference type="NCBI Taxonomy" id="183268"/>
    <lineage>
        <taxon>Eukaryota</taxon>
        <taxon>Viridiplantae</taxon>
        <taxon>Streptophyta</taxon>
        <taxon>Embryophyta</taxon>
        <taxon>Tracheophyta</taxon>
        <taxon>Spermatophyta</taxon>
        <taxon>Magnoliopsida</taxon>
        <taxon>eudicotyledons</taxon>
        <taxon>Gunneridae</taxon>
        <taxon>Pentapetalae</taxon>
        <taxon>rosids</taxon>
        <taxon>malvids</taxon>
        <taxon>Malvales</taxon>
        <taxon>Malvaceae</taxon>
        <taxon>Malvoideae</taxon>
        <taxon>Hibiscus</taxon>
    </lineage>
</organism>
<dbReference type="Pfam" id="PF13041">
    <property type="entry name" value="PPR_2"/>
    <property type="match status" value="3"/>
</dbReference>
<evidence type="ECO:0000313" key="4">
    <source>
        <dbReference type="Proteomes" id="UP001165190"/>
    </source>
</evidence>
<dbReference type="Gene3D" id="1.25.40.10">
    <property type="entry name" value="Tetratricopeptide repeat domain"/>
    <property type="match status" value="4"/>
</dbReference>
<name>A0A9W7HA55_HIBTR</name>
<dbReference type="FunFam" id="1.25.40.10:FF:000351">
    <property type="entry name" value="Pentatricopeptide repeat-containing protein"/>
    <property type="match status" value="1"/>
</dbReference>